<dbReference type="OrthoDB" id="10262250at2759"/>
<feature type="compositionally biased region" description="Basic residues" evidence="9">
    <location>
        <begin position="470"/>
        <end position="482"/>
    </location>
</feature>
<gene>
    <name evidence="11" type="ORF">GPECTOR_67g303</name>
</gene>
<comment type="cofactor">
    <cofactor evidence="1">
        <name>FMN</name>
        <dbReference type="ChEBI" id="CHEBI:58210"/>
    </cofactor>
</comment>
<dbReference type="Gene3D" id="3.20.20.70">
    <property type="entry name" value="Aldolase class I"/>
    <property type="match status" value="1"/>
</dbReference>
<dbReference type="Gene3D" id="1.20.120.1460">
    <property type="match status" value="1"/>
</dbReference>
<dbReference type="PANTHER" id="PTHR42907:SF1">
    <property type="entry name" value="FMN-LINKED OXIDOREDUCTASES SUPERFAMILY PROTEIN"/>
    <property type="match status" value="1"/>
</dbReference>
<evidence type="ECO:0000313" key="12">
    <source>
        <dbReference type="Proteomes" id="UP000075714"/>
    </source>
</evidence>
<dbReference type="EMBL" id="LSYV01000068">
    <property type="protein sequence ID" value="KXZ44463.1"/>
    <property type="molecule type" value="Genomic_DNA"/>
</dbReference>
<evidence type="ECO:0000256" key="6">
    <source>
        <dbReference type="ARBA" id="ARBA00022857"/>
    </source>
</evidence>
<keyword evidence="12" id="KW-1185">Reference proteome</keyword>
<dbReference type="GO" id="GO:0017150">
    <property type="term" value="F:tRNA dihydrouridine synthase activity"/>
    <property type="evidence" value="ECO:0007669"/>
    <property type="project" value="InterPro"/>
</dbReference>
<evidence type="ECO:0000256" key="8">
    <source>
        <dbReference type="ARBA" id="ARBA00023002"/>
    </source>
</evidence>
<evidence type="ECO:0000256" key="7">
    <source>
        <dbReference type="ARBA" id="ARBA00022884"/>
    </source>
</evidence>
<protein>
    <recommendedName>
        <fullName evidence="10">DUS-like FMN-binding domain-containing protein</fullName>
    </recommendedName>
</protein>
<keyword evidence="5" id="KW-0819">tRNA processing</keyword>
<dbReference type="Pfam" id="PF01207">
    <property type="entry name" value="Dus"/>
    <property type="match status" value="1"/>
</dbReference>
<evidence type="ECO:0000256" key="4">
    <source>
        <dbReference type="ARBA" id="ARBA00022643"/>
    </source>
</evidence>
<dbReference type="AlphaFoldDB" id="A0A150G3V8"/>
<dbReference type="GO" id="GO:0000049">
    <property type="term" value="F:tRNA binding"/>
    <property type="evidence" value="ECO:0007669"/>
    <property type="project" value="UniProtKB-KW"/>
</dbReference>
<feature type="compositionally biased region" description="Basic residues" evidence="9">
    <location>
        <begin position="632"/>
        <end position="641"/>
    </location>
</feature>
<evidence type="ECO:0000256" key="2">
    <source>
        <dbReference type="ARBA" id="ARBA00022555"/>
    </source>
</evidence>
<keyword evidence="8" id="KW-0560">Oxidoreductase</keyword>
<keyword evidence="7" id="KW-0694">RNA-binding</keyword>
<keyword evidence="2" id="KW-0820">tRNA-binding</keyword>
<sequence>MACDEAALAQPGVAPAVGTATDAPSASDNPAAARPLLSVAPMMDWTDVHFRQLARLLSRRTWLWTEMVVDKTIIHTQNLDKHLWFPPEQRPLVLQLGGSDPATLAAAAAKAAEYGYDEINLNCGCPSDRVAGAGCFGAALMLQPELVGDCMAAMAAATAGLGPGGRPLPLSVKCRLGVDEEDSYAQLQHFVRVVSERSPVSHFIVHARKAYLDGLSPHQNRTVPPLRHQWAWALAKDFPHLQFSLNGGLLSAHDARAAILTPHPEVPYRRPTMPPDEPAAAAAAVCAAPSSSPSSSSAPSTSAAADNLGGIEGVMIGRGAYNDPWGCLADADRAVFGEGANAAPSRRWVIARYREYAEPMVGRWHVKADGHADPSVRTLMRPLLNLFHGEPGCKRWKAAVDDVLKAGPHTFGEVLDRTLHLVPDHVLDAPPRTPELGALAAWPLDPELPGPASRAGHYQGPPGSPAPRPEKKKSKSKKKADKKAKAAAVKAEAGAGGEVAGGAAGEVEESGGEASGEEEEEEGAVGTRSGEGEEGERPVACCAEAREAAAQAAAVAAAAEASDGDASEQDGRAECCENGMDTKAATSGAVVAEAASGQPHSAVVAAAATAVPDGGGRGGAASSAAGSGAQERRRRRGCVVS</sequence>
<dbReference type="PROSITE" id="PS01136">
    <property type="entry name" value="UPF0034"/>
    <property type="match status" value="1"/>
</dbReference>
<dbReference type="InterPro" id="IPR013785">
    <property type="entry name" value="Aldolase_TIM"/>
</dbReference>
<dbReference type="GO" id="GO:0050660">
    <property type="term" value="F:flavin adenine dinucleotide binding"/>
    <property type="evidence" value="ECO:0007669"/>
    <property type="project" value="InterPro"/>
</dbReference>
<evidence type="ECO:0000256" key="5">
    <source>
        <dbReference type="ARBA" id="ARBA00022694"/>
    </source>
</evidence>
<keyword evidence="4" id="KW-0288">FMN</keyword>
<comment type="caution">
    <text evidence="11">The sequence shown here is derived from an EMBL/GenBank/DDBJ whole genome shotgun (WGS) entry which is preliminary data.</text>
</comment>
<evidence type="ECO:0000313" key="11">
    <source>
        <dbReference type="EMBL" id="KXZ44463.1"/>
    </source>
</evidence>
<evidence type="ECO:0000256" key="9">
    <source>
        <dbReference type="SAM" id="MobiDB-lite"/>
    </source>
</evidence>
<dbReference type="InterPro" id="IPR035587">
    <property type="entry name" value="DUS-like_FMN-bd"/>
</dbReference>
<feature type="compositionally biased region" description="Acidic residues" evidence="9">
    <location>
        <begin position="506"/>
        <end position="523"/>
    </location>
</feature>
<dbReference type="NCBIfam" id="NF008774">
    <property type="entry name" value="PRK11815.1"/>
    <property type="match status" value="1"/>
</dbReference>
<evidence type="ECO:0000256" key="1">
    <source>
        <dbReference type="ARBA" id="ARBA00001917"/>
    </source>
</evidence>
<accession>A0A150G3V8</accession>
<organism evidence="11 12">
    <name type="scientific">Gonium pectorale</name>
    <name type="common">Green alga</name>
    <dbReference type="NCBI Taxonomy" id="33097"/>
    <lineage>
        <taxon>Eukaryota</taxon>
        <taxon>Viridiplantae</taxon>
        <taxon>Chlorophyta</taxon>
        <taxon>core chlorophytes</taxon>
        <taxon>Chlorophyceae</taxon>
        <taxon>CS clade</taxon>
        <taxon>Chlamydomonadales</taxon>
        <taxon>Volvocaceae</taxon>
        <taxon>Gonium</taxon>
    </lineage>
</organism>
<feature type="region of interest" description="Disordered" evidence="9">
    <location>
        <begin position="442"/>
        <end position="578"/>
    </location>
</feature>
<dbReference type="InterPro" id="IPR004653">
    <property type="entry name" value="DusA"/>
</dbReference>
<dbReference type="Proteomes" id="UP000075714">
    <property type="component" value="Unassembled WGS sequence"/>
</dbReference>
<feature type="region of interest" description="Disordered" evidence="9">
    <location>
        <begin position="610"/>
        <end position="641"/>
    </location>
</feature>
<keyword evidence="6" id="KW-0521">NADP</keyword>
<dbReference type="CDD" id="cd02801">
    <property type="entry name" value="DUS_like_FMN"/>
    <property type="match status" value="1"/>
</dbReference>
<feature type="compositionally biased region" description="Low complexity" evidence="9">
    <location>
        <begin position="620"/>
        <end position="629"/>
    </location>
</feature>
<evidence type="ECO:0000259" key="10">
    <source>
        <dbReference type="Pfam" id="PF01207"/>
    </source>
</evidence>
<feature type="compositionally biased region" description="Gly residues" evidence="9">
    <location>
        <begin position="494"/>
        <end position="504"/>
    </location>
</feature>
<proteinExistence type="predicted"/>
<dbReference type="SUPFAM" id="SSF51395">
    <property type="entry name" value="FMN-linked oxidoreductases"/>
    <property type="match status" value="1"/>
</dbReference>
<name>A0A150G3V8_GONPE</name>
<dbReference type="PANTHER" id="PTHR42907">
    <property type="entry name" value="FMN-LINKED OXIDOREDUCTASES SUPERFAMILY PROTEIN"/>
    <property type="match status" value="1"/>
</dbReference>
<feature type="compositionally biased region" description="Low complexity" evidence="9">
    <location>
        <begin position="538"/>
        <end position="561"/>
    </location>
</feature>
<dbReference type="InterPro" id="IPR018517">
    <property type="entry name" value="tRNA_hU_synthase_CS"/>
</dbReference>
<evidence type="ECO:0000256" key="3">
    <source>
        <dbReference type="ARBA" id="ARBA00022630"/>
    </source>
</evidence>
<feature type="domain" description="DUS-like FMN-binding" evidence="10">
    <location>
        <begin position="39"/>
        <end position="258"/>
    </location>
</feature>
<dbReference type="STRING" id="33097.A0A150G3V8"/>
<keyword evidence="3" id="KW-0285">Flavoprotein</keyword>
<reference evidence="12" key="1">
    <citation type="journal article" date="2016" name="Nat. Commun.">
        <title>The Gonium pectorale genome demonstrates co-option of cell cycle regulation during the evolution of multicellularity.</title>
        <authorList>
            <person name="Hanschen E.R."/>
            <person name="Marriage T.N."/>
            <person name="Ferris P.J."/>
            <person name="Hamaji T."/>
            <person name="Toyoda A."/>
            <person name="Fujiyama A."/>
            <person name="Neme R."/>
            <person name="Noguchi H."/>
            <person name="Minakuchi Y."/>
            <person name="Suzuki M."/>
            <person name="Kawai-Toyooka H."/>
            <person name="Smith D.R."/>
            <person name="Sparks H."/>
            <person name="Anderson J."/>
            <person name="Bakaric R."/>
            <person name="Luria V."/>
            <person name="Karger A."/>
            <person name="Kirschner M.W."/>
            <person name="Durand P.M."/>
            <person name="Michod R.E."/>
            <person name="Nozaki H."/>
            <person name="Olson B.J."/>
        </authorList>
    </citation>
    <scope>NUCLEOTIDE SEQUENCE [LARGE SCALE GENOMIC DNA]</scope>
    <source>
        <strain evidence="12">NIES-2863</strain>
    </source>
</reference>